<feature type="transmembrane region" description="Helical" evidence="7">
    <location>
        <begin position="21"/>
        <end position="42"/>
    </location>
</feature>
<keyword evidence="3" id="KW-1003">Cell membrane</keyword>
<dbReference type="InterPro" id="IPR036259">
    <property type="entry name" value="MFS_trans_sf"/>
</dbReference>
<dbReference type="PANTHER" id="PTHR43045:SF1">
    <property type="entry name" value="SHIKIMATE TRANSPORTER"/>
    <property type="match status" value="1"/>
</dbReference>
<evidence type="ECO:0000259" key="8">
    <source>
        <dbReference type="PROSITE" id="PS50850"/>
    </source>
</evidence>
<feature type="domain" description="Major facilitator superfamily (MFS) profile" evidence="8">
    <location>
        <begin position="16"/>
        <end position="217"/>
    </location>
</feature>
<dbReference type="EMBL" id="UGGT01000001">
    <property type="protein sequence ID" value="STO21256.1"/>
    <property type="molecule type" value="Genomic_DNA"/>
</dbReference>
<reference evidence="9 10" key="1">
    <citation type="submission" date="2018-06" db="EMBL/GenBank/DDBJ databases">
        <authorList>
            <consortium name="Pathogen Informatics"/>
            <person name="Doyle S."/>
        </authorList>
    </citation>
    <scope>NUCLEOTIDE SEQUENCE [LARGE SCALE GENOMIC DNA]</scope>
    <source>
        <strain evidence="9 10">NCTC11370</strain>
    </source>
</reference>
<sequence length="217" mass="24075">MAIIRRDPKSKASRRVSLASFIGTTIEWYDFYLFGTASALFFNTLFFPKISPVAGIMAAYATYAVGFFARPLGGVIFGHFGDKISRKSMLVITLCLMGLSTFLIGLLPTYDTIGIFAPILLVILRCIQGIAVGGEWAGAVVLSAEISREKERGFYSSWPNSGAPFGLVLSIGIFLFFSNMPNEQFLTWGWRVPFLLSFFVVLVGLYMRLHIMESKAF</sequence>
<gene>
    <name evidence="9" type="primary">yhjE</name>
    <name evidence="9" type="ORF">NCTC11370_01321</name>
</gene>
<dbReference type="STRING" id="1094715.GCA_000236165_01102"/>
<dbReference type="GO" id="GO:0022857">
    <property type="term" value="F:transmembrane transporter activity"/>
    <property type="evidence" value="ECO:0007669"/>
    <property type="project" value="InterPro"/>
</dbReference>
<dbReference type="InterPro" id="IPR005829">
    <property type="entry name" value="Sugar_transporter_CS"/>
</dbReference>
<evidence type="ECO:0000256" key="6">
    <source>
        <dbReference type="ARBA" id="ARBA00023136"/>
    </source>
</evidence>
<feature type="transmembrane region" description="Helical" evidence="7">
    <location>
        <begin position="188"/>
        <end position="207"/>
    </location>
</feature>
<keyword evidence="6 7" id="KW-0472">Membrane</keyword>
<dbReference type="Pfam" id="PF00083">
    <property type="entry name" value="Sugar_tr"/>
    <property type="match status" value="1"/>
</dbReference>
<evidence type="ECO:0000313" key="10">
    <source>
        <dbReference type="Proteomes" id="UP000254554"/>
    </source>
</evidence>
<feature type="transmembrane region" description="Helical" evidence="7">
    <location>
        <begin position="54"/>
        <end position="77"/>
    </location>
</feature>
<feature type="transmembrane region" description="Helical" evidence="7">
    <location>
        <begin position="113"/>
        <end position="142"/>
    </location>
</feature>
<proteinExistence type="predicted"/>
<dbReference type="PROSITE" id="PS00217">
    <property type="entry name" value="SUGAR_TRANSPORT_2"/>
    <property type="match status" value="1"/>
</dbReference>
<evidence type="ECO:0000313" key="9">
    <source>
        <dbReference type="EMBL" id="STO21256.1"/>
    </source>
</evidence>
<dbReference type="Gene3D" id="1.20.1250.20">
    <property type="entry name" value="MFS general substrate transporter like domains"/>
    <property type="match status" value="1"/>
</dbReference>
<dbReference type="Proteomes" id="UP000254554">
    <property type="component" value="Unassembled WGS sequence"/>
</dbReference>
<dbReference type="PROSITE" id="PS50850">
    <property type="entry name" value="MFS"/>
    <property type="match status" value="1"/>
</dbReference>
<dbReference type="GO" id="GO:0005886">
    <property type="term" value="C:plasma membrane"/>
    <property type="evidence" value="ECO:0007669"/>
    <property type="project" value="UniProtKB-SubCell"/>
</dbReference>
<evidence type="ECO:0000256" key="3">
    <source>
        <dbReference type="ARBA" id="ARBA00022475"/>
    </source>
</evidence>
<feature type="transmembrane region" description="Helical" evidence="7">
    <location>
        <begin position="89"/>
        <end position="107"/>
    </location>
</feature>
<dbReference type="PANTHER" id="PTHR43045">
    <property type="entry name" value="SHIKIMATE TRANSPORTER"/>
    <property type="match status" value="1"/>
</dbReference>
<evidence type="ECO:0000256" key="5">
    <source>
        <dbReference type="ARBA" id="ARBA00022989"/>
    </source>
</evidence>
<protein>
    <submittedName>
        <fullName evidence="9">Inner membrane metabolite transport protein yhjE</fullName>
    </submittedName>
</protein>
<dbReference type="InterPro" id="IPR020846">
    <property type="entry name" value="MFS_dom"/>
</dbReference>
<dbReference type="SUPFAM" id="SSF103473">
    <property type="entry name" value="MFS general substrate transporter"/>
    <property type="match status" value="1"/>
</dbReference>
<comment type="subcellular location">
    <subcellularLocation>
        <location evidence="1">Cell membrane</location>
        <topology evidence="1">Multi-pass membrane protein</topology>
    </subcellularLocation>
</comment>
<dbReference type="GeneID" id="93294520"/>
<dbReference type="RefSeq" id="WP_231294613.1">
    <property type="nucleotide sequence ID" value="NZ_UGGT01000001.1"/>
</dbReference>
<dbReference type="InterPro" id="IPR005828">
    <property type="entry name" value="MFS_sugar_transport-like"/>
</dbReference>
<keyword evidence="10" id="KW-1185">Reference proteome</keyword>
<dbReference type="FunFam" id="1.20.1250.20:FF:000001">
    <property type="entry name" value="Dicarboxylate MFS transporter"/>
    <property type="match status" value="1"/>
</dbReference>
<dbReference type="AlphaFoldDB" id="A0A377G8W2"/>
<name>A0A377G8W2_9GAMM</name>
<evidence type="ECO:0000256" key="2">
    <source>
        <dbReference type="ARBA" id="ARBA00022448"/>
    </source>
</evidence>
<evidence type="ECO:0000256" key="4">
    <source>
        <dbReference type="ARBA" id="ARBA00022692"/>
    </source>
</evidence>
<keyword evidence="2" id="KW-0813">Transport</keyword>
<accession>A0A377G8W2</accession>
<keyword evidence="5 7" id="KW-1133">Transmembrane helix</keyword>
<feature type="transmembrane region" description="Helical" evidence="7">
    <location>
        <begin position="154"/>
        <end position="176"/>
    </location>
</feature>
<evidence type="ECO:0000256" key="1">
    <source>
        <dbReference type="ARBA" id="ARBA00004651"/>
    </source>
</evidence>
<organism evidence="9 10">
    <name type="scientific">Fluoribacter dumoffii</name>
    <dbReference type="NCBI Taxonomy" id="463"/>
    <lineage>
        <taxon>Bacteria</taxon>
        <taxon>Pseudomonadati</taxon>
        <taxon>Pseudomonadota</taxon>
        <taxon>Gammaproteobacteria</taxon>
        <taxon>Legionellales</taxon>
        <taxon>Legionellaceae</taxon>
        <taxon>Fluoribacter</taxon>
    </lineage>
</organism>
<keyword evidence="4 7" id="KW-0812">Transmembrane</keyword>
<evidence type="ECO:0000256" key="7">
    <source>
        <dbReference type="SAM" id="Phobius"/>
    </source>
</evidence>